<evidence type="ECO:0000313" key="2">
    <source>
        <dbReference type="EMBL" id="KKM95291.1"/>
    </source>
</evidence>
<feature type="compositionally biased region" description="Basic residues" evidence="1">
    <location>
        <begin position="1"/>
        <end position="11"/>
    </location>
</feature>
<proteinExistence type="predicted"/>
<accession>A0A0F9M7J8</accession>
<feature type="region of interest" description="Disordered" evidence="1">
    <location>
        <begin position="1"/>
        <end position="24"/>
    </location>
</feature>
<reference evidence="2" key="1">
    <citation type="journal article" date="2015" name="Nature">
        <title>Complex archaea that bridge the gap between prokaryotes and eukaryotes.</title>
        <authorList>
            <person name="Spang A."/>
            <person name="Saw J.H."/>
            <person name="Jorgensen S.L."/>
            <person name="Zaremba-Niedzwiedzka K."/>
            <person name="Martijn J."/>
            <person name="Lind A.E."/>
            <person name="van Eijk R."/>
            <person name="Schleper C."/>
            <person name="Guy L."/>
            <person name="Ettema T.J."/>
        </authorList>
    </citation>
    <scope>NUCLEOTIDE SEQUENCE</scope>
</reference>
<feature type="compositionally biased region" description="Polar residues" evidence="1">
    <location>
        <begin position="15"/>
        <end position="24"/>
    </location>
</feature>
<protein>
    <submittedName>
        <fullName evidence="2">Uncharacterized protein</fullName>
    </submittedName>
</protein>
<gene>
    <name evidence="2" type="ORF">LCGC14_1189670</name>
</gene>
<name>A0A0F9M7J8_9ZZZZ</name>
<evidence type="ECO:0000256" key="1">
    <source>
        <dbReference type="SAM" id="MobiDB-lite"/>
    </source>
</evidence>
<dbReference type="EMBL" id="LAZR01006026">
    <property type="protein sequence ID" value="KKM95291.1"/>
    <property type="molecule type" value="Genomic_DNA"/>
</dbReference>
<dbReference type="AlphaFoldDB" id="A0A0F9M7J8"/>
<comment type="caution">
    <text evidence="2">The sequence shown here is derived from an EMBL/GenBank/DDBJ whole genome shotgun (WGS) entry which is preliminary data.</text>
</comment>
<sequence length="53" mass="6121">MARKLTRKQKIKMNPNGSGNSKYAQKITQRAKFARKRGFEGDTPWPVIWATNN</sequence>
<organism evidence="2">
    <name type="scientific">marine sediment metagenome</name>
    <dbReference type="NCBI Taxonomy" id="412755"/>
    <lineage>
        <taxon>unclassified sequences</taxon>
        <taxon>metagenomes</taxon>
        <taxon>ecological metagenomes</taxon>
    </lineage>
</organism>